<evidence type="ECO:0000256" key="1">
    <source>
        <dbReference type="SAM" id="Phobius"/>
    </source>
</evidence>
<organism evidence="2 3">
    <name type="scientific">Actinoallomurus bryophytorum</name>
    <dbReference type="NCBI Taxonomy" id="1490222"/>
    <lineage>
        <taxon>Bacteria</taxon>
        <taxon>Bacillati</taxon>
        <taxon>Actinomycetota</taxon>
        <taxon>Actinomycetes</taxon>
        <taxon>Streptosporangiales</taxon>
        <taxon>Thermomonosporaceae</taxon>
        <taxon>Actinoallomurus</taxon>
    </lineage>
</organism>
<evidence type="ECO:0000313" key="2">
    <source>
        <dbReference type="EMBL" id="TQL94906.1"/>
    </source>
</evidence>
<reference evidence="2 3" key="1">
    <citation type="submission" date="2019-06" db="EMBL/GenBank/DDBJ databases">
        <title>Sequencing the genomes of 1000 actinobacteria strains.</title>
        <authorList>
            <person name="Klenk H.-P."/>
        </authorList>
    </citation>
    <scope>NUCLEOTIDE SEQUENCE [LARGE SCALE GENOMIC DNA]</scope>
    <source>
        <strain evidence="2 3">DSM 102200</strain>
    </source>
</reference>
<keyword evidence="1" id="KW-0812">Transmembrane</keyword>
<dbReference type="AlphaFoldDB" id="A0A543CCT3"/>
<accession>A0A543CCT3</accession>
<sequence length="157" mass="17128">MARVPEYKKRLYIALGFWIVFLVLCKIAWDSGRFSDWGPPLMALGVYELWVAPTRCKARTTRKGLCKHPCYGLLKGCRHQVSHGPGKRADLFRALTAGRSQAITAPSADGTAALKSQPTPDPDTVTVDIAQRLVIFFTVVGGIAGVVQTIFAAVSMH</sequence>
<keyword evidence="3" id="KW-1185">Reference proteome</keyword>
<protein>
    <submittedName>
        <fullName evidence="2">Uncharacterized protein</fullName>
    </submittedName>
</protein>
<proteinExistence type="predicted"/>
<gene>
    <name evidence="2" type="ORF">FB559_0392</name>
</gene>
<comment type="caution">
    <text evidence="2">The sequence shown here is derived from an EMBL/GenBank/DDBJ whole genome shotgun (WGS) entry which is preliminary data.</text>
</comment>
<dbReference type="Proteomes" id="UP000316096">
    <property type="component" value="Unassembled WGS sequence"/>
</dbReference>
<feature type="transmembrane region" description="Helical" evidence="1">
    <location>
        <begin position="133"/>
        <end position="154"/>
    </location>
</feature>
<name>A0A543CCT3_9ACTN</name>
<evidence type="ECO:0000313" key="3">
    <source>
        <dbReference type="Proteomes" id="UP000316096"/>
    </source>
</evidence>
<keyword evidence="1" id="KW-1133">Transmembrane helix</keyword>
<keyword evidence="1" id="KW-0472">Membrane</keyword>
<feature type="transmembrane region" description="Helical" evidence="1">
    <location>
        <begin position="12"/>
        <end position="29"/>
    </location>
</feature>
<dbReference type="EMBL" id="VFOZ01000001">
    <property type="protein sequence ID" value="TQL94906.1"/>
    <property type="molecule type" value="Genomic_DNA"/>
</dbReference>
<dbReference type="RefSeq" id="WP_141952619.1">
    <property type="nucleotide sequence ID" value="NZ_VFOZ01000001.1"/>
</dbReference>